<dbReference type="InterPro" id="IPR004843">
    <property type="entry name" value="Calcineurin-like_PHP"/>
</dbReference>
<feature type="transmembrane region" description="Helical" evidence="3">
    <location>
        <begin position="99"/>
        <end position="120"/>
    </location>
</feature>
<evidence type="ECO:0000256" key="1">
    <source>
        <dbReference type="ARBA" id="ARBA00022723"/>
    </source>
</evidence>
<evidence type="ECO:0000256" key="2">
    <source>
        <dbReference type="ARBA" id="ARBA00022801"/>
    </source>
</evidence>
<evidence type="ECO:0000313" key="5">
    <source>
        <dbReference type="EMBL" id="MBB3102182.1"/>
    </source>
</evidence>
<dbReference type="Proteomes" id="UP000549250">
    <property type="component" value="Unassembled WGS sequence"/>
</dbReference>
<sequence>MLLSRVRRLSILLVLHLLIGFSLIPSLDLPPLGQLIGWALLVVSSLLVPLGFQSRNIQKPWLAWVSLLTMGVFSSLAVFSLLRLVLLGILLPFGEASAWAHGSAVAVLVIVAVVSLFGVFNARRLARVKEVEIALPGLPEAFSGFSIVQLSDIHVGPTIKHDYIERIVQRVNGLDPDFVAITGDLVDGTVAQLSRHIAPLGALRGRHGVAVVTGNHEYYAGALQWIDELRRIGLSVLLNEHLVLQHDGAELVIAGVTDYSAGRYFDTHRSDPLAALVGAPEAARKILLAHQPRSAHAALEAGFDLQLCGHTHGGQFWPWVHFVRLQQPWVAGIQQLGKLKVYISRGTGYWGPPIRFAAPAEITHIRLIAA</sequence>
<evidence type="ECO:0000259" key="4">
    <source>
        <dbReference type="Pfam" id="PF00149"/>
    </source>
</evidence>
<evidence type="ECO:0000256" key="3">
    <source>
        <dbReference type="SAM" id="Phobius"/>
    </source>
</evidence>
<dbReference type="PANTHER" id="PTHR31302">
    <property type="entry name" value="TRANSMEMBRANE PROTEIN WITH METALLOPHOSPHOESTERASE DOMAIN-RELATED"/>
    <property type="match status" value="1"/>
</dbReference>
<dbReference type="Pfam" id="PF00149">
    <property type="entry name" value="Metallophos"/>
    <property type="match status" value="1"/>
</dbReference>
<dbReference type="PANTHER" id="PTHR31302:SF31">
    <property type="entry name" value="PHOSPHODIESTERASE YAEI"/>
    <property type="match status" value="1"/>
</dbReference>
<feature type="transmembrane region" description="Helical" evidence="3">
    <location>
        <begin position="36"/>
        <end position="52"/>
    </location>
</feature>
<dbReference type="CDD" id="cd07385">
    <property type="entry name" value="MPP_YkuE_C"/>
    <property type="match status" value="1"/>
</dbReference>
<name>A0A839SYH9_AZOMA</name>
<feature type="domain" description="Calcineurin-like phosphoesterase" evidence="4">
    <location>
        <begin position="146"/>
        <end position="313"/>
    </location>
</feature>
<dbReference type="RefSeq" id="WP_183165186.1">
    <property type="nucleotide sequence ID" value="NZ_JACHXI010000002.1"/>
</dbReference>
<dbReference type="GO" id="GO:0008758">
    <property type="term" value="F:UDP-2,3-diacylglucosamine hydrolase activity"/>
    <property type="evidence" value="ECO:0007669"/>
    <property type="project" value="TreeGrafter"/>
</dbReference>
<dbReference type="SUPFAM" id="SSF56300">
    <property type="entry name" value="Metallo-dependent phosphatases"/>
    <property type="match status" value="1"/>
</dbReference>
<keyword evidence="3" id="KW-1133">Transmembrane helix</keyword>
<gene>
    <name evidence="5" type="ORF">FHR87_000555</name>
</gene>
<keyword evidence="3" id="KW-0472">Membrane</keyword>
<reference evidence="5 6" key="1">
    <citation type="submission" date="2020-08" db="EMBL/GenBank/DDBJ databases">
        <title>Genomic Encyclopedia of Type Strains, Phase III (KMG-III): the genomes of soil and plant-associated and newly described type strains.</title>
        <authorList>
            <person name="Whitman W."/>
        </authorList>
    </citation>
    <scope>NUCLEOTIDE SEQUENCE [LARGE SCALE GENOMIC DNA]</scope>
    <source>
        <strain evidence="5 6">CECT 4462</strain>
    </source>
</reference>
<keyword evidence="3" id="KW-0812">Transmembrane</keyword>
<dbReference type="AlphaFoldDB" id="A0A839SYH9"/>
<keyword evidence="6" id="KW-1185">Reference proteome</keyword>
<dbReference type="InterPro" id="IPR051158">
    <property type="entry name" value="Metallophosphoesterase_sf"/>
</dbReference>
<dbReference type="InterPro" id="IPR029052">
    <property type="entry name" value="Metallo-depent_PP-like"/>
</dbReference>
<dbReference type="Gene3D" id="3.60.21.10">
    <property type="match status" value="1"/>
</dbReference>
<keyword evidence="1" id="KW-0479">Metal-binding</keyword>
<keyword evidence="2" id="KW-0378">Hydrolase</keyword>
<organism evidence="5 6">
    <name type="scientific">Azomonas macrocytogenes</name>
    <name type="common">Azotobacter macrocytogenes</name>
    <dbReference type="NCBI Taxonomy" id="69962"/>
    <lineage>
        <taxon>Bacteria</taxon>
        <taxon>Pseudomonadati</taxon>
        <taxon>Pseudomonadota</taxon>
        <taxon>Gammaproteobacteria</taxon>
        <taxon>Pseudomonadales</taxon>
        <taxon>Pseudomonadaceae</taxon>
        <taxon>Azomonas</taxon>
    </lineage>
</organism>
<proteinExistence type="predicted"/>
<dbReference type="GO" id="GO:0046872">
    <property type="term" value="F:metal ion binding"/>
    <property type="evidence" value="ECO:0007669"/>
    <property type="project" value="UniProtKB-KW"/>
</dbReference>
<dbReference type="GO" id="GO:0009245">
    <property type="term" value="P:lipid A biosynthetic process"/>
    <property type="evidence" value="ECO:0007669"/>
    <property type="project" value="TreeGrafter"/>
</dbReference>
<dbReference type="GO" id="GO:0016020">
    <property type="term" value="C:membrane"/>
    <property type="evidence" value="ECO:0007669"/>
    <property type="project" value="GOC"/>
</dbReference>
<comment type="caution">
    <text evidence="5">The sequence shown here is derived from an EMBL/GenBank/DDBJ whole genome shotgun (WGS) entry which is preliminary data.</text>
</comment>
<evidence type="ECO:0000313" key="6">
    <source>
        <dbReference type="Proteomes" id="UP000549250"/>
    </source>
</evidence>
<feature type="transmembrane region" description="Helical" evidence="3">
    <location>
        <begin position="64"/>
        <end position="93"/>
    </location>
</feature>
<accession>A0A839SYH9</accession>
<protein>
    <recommendedName>
        <fullName evidence="4">Calcineurin-like phosphoesterase domain-containing protein</fullName>
    </recommendedName>
</protein>
<dbReference type="EMBL" id="JACHXI010000002">
    <property type="protein sequence ID" value="MBB3102182.1"/>
    <property type="molecule type" value="Genomic_DNA"/>
</dbReference>